<evidence type="ECO:0000313" key="4">
    <source>
        <dbReference type="Proteomes" id="UP000525078"/>
    </source>
</evidence>
<feature type="domain" description="CCHC-type" evidence="2">
    <location>
        <begin position="154"/>
        <end position="167"/>
    </location>
</feature>
<evidence type="ECO:0000259" key="2">
    <source>
        <dbReference type="PROSITE" id="PS50158"/>
    </source>
</evidence>
<keyword evidence="1" id="KW-0479">Metal-binding</keyword>
<organism evidence="3 4">
    <name type="scientific">Cannabis sativa</name>
    <name type="common">Hemp</name>
    <name type="synonym">Marijuana</name>
    <dbReference type="NCBI Taxonomy" id="3483"/>
    <lineage>
        <taxon>Eukaryota</taxon>
        <taxon>Viridiplantae</taxon>
        <taxon>Streptophyta</taxon>
        <taxon>Embryophyta</taxon>
        <taxon>Tracheophyta</taxon>
        <taxon>Spermatophyta</taxon>
        <taxon>Magnoliopsida</taxon>
        <taxon>eudicotyledons</taxon>
        <taxon>Gunneridae</taxon>
        <taxon>Pentapetalae</taxon>
        <taxon>rosids</taxon>
        <taxon>fabids</taxon>
        <taxon>Rosales</taxon>
        <taxon>Cannabaceae</taxon>
        <taxon>Cannabis</taxon>
    </lineage>
</organism>
<gene>
    <name evidence="3" type="ORF">F8388_014284</name>
</gene>
<accession>A0A7J6GQR3</accession>
<dbReference type="InterPro" id="IPR025836">
    <property type="entry name" value="Zn_knuckle_CX2CX4HX4C"/>
</dbReference>
<dbReference type="GO" id="GO:0008270">
    <property type="term" value="F:zinc ion binding"/>
    <property type="evidence" value="ECO:0007669"/>
    <property type="project" value="UniProtKB-KW"/>
</dbReference>
<keyword evidence="1" id="KW-0863">Zinc-finger</keyword>
<sequence>MEELLSKTTQLHVSDEEEWEVDHSLSTTIAKNNLRGRLCSNVDHSRGLLKKVLGRIWRLKEGDWNVKIQEKYDSEMVNTSESWKNDLTAFPIWRRALGVPVDYLTVKNTLRLASMAGTIWMSINKPVWPVNYLLPYGGSKVWVAYKYDELPYMCFRCGRIGHSQKDCSLDIKEVTGAEGDRAKAYGTWLKVGNEIRDGFHDERRGLRKEIQMGEMETLGAIQLKQGLRVSNSFEPLVETTDKGKISSDEIPLMREQFSSIMEASERAEIELVLQKKAEKVILENLGIQEDGGRGKRRMVEDWEAMGVGKLLKTRRKVAVKKDAKNKKGRIDGMPIGLRAEALRVSLGFVGCFVVEAHGKSGGLIYFRLLL</sequence>
<reference evidence="3 4" key="1">
    <citation type="journal article" date="2020" name="bioRxiv">
        <title>Sequence and annotation of 42 cannabis genomes reveals extensive copy number variation in cannabinoid synthesis and pathogen resistance genes.</title>
        <authorList>
            <person name="Mckernan K.J."/>
            <person name="Helbert Y."/>
            <person name="Kane L.T."/>
            <person name="Ebling H."/>
            <person name="Zhang L."/>
            <person name="Liu B."/>
            <person name="Eaton Z."/>
            <person name="Mclaughlin S."/>
            <person name="Kingan S."/>
            <person name="Baybayan P."/>
            <person name="Concepcion G."/>
            <person name="Jordan M."/>
            <person name="Riva A."/>
            <person name="Barbazuk W."/>
            <person name="Harkins T."/>
        </authorList>
    </citation>
    <scope>NUCLEOTIDE SEQUENCE [LARGE SCALE GENOMIC DNA]</scope>
    <source>
        <strain evidence="4">cv. Jamaican Lion 4</strain>
        <tissue evidence="3">Leaf</tissue>
    </source>
</reference>
<dbReference type="AlphaFoldDB" id="A0A7J6GQR3"/>
<evidence type="ECO:0000313" key="3">
    <source>
        <dbReference type="EMBL" id="KAF4385151.1"/>
    </source>
</evidence>
<dbReference type="Pfam" id="PF14392">
    <property type="entry name" value="zf-CCHC_4"/>
    <property type="match status" value="1"/>
</dbReference>
<proteinExistence type="predicted"/>
<keyword evidence="1" id="KW-0862">Zinc</keyword>
<dbReference type="GO" id="GO:0003676">
    <property type="term" value="F:nucleic acid binding"/>
    <property type="evidence" value="ECO:0007669"/>
    <property type="project" value="InterPro"/>
</dbReference>
<name>A0A7J6GQR3_CANSA</name>
<protein>
    <recommendedName>
        <fullName evidence="2">CCHC-type domain-containing protein</fullName>
    </recommendedName>
</protein>
<dbReference type="Proteomes" id="UP000525078">
    <property type="component" value="Unassembled WGS sequence"/>
</dbReference>
<dbReference type="EMBL" id="JAATIP010000045">
    <property type="protein sequence ID" value="KAF4385151.1"/>
    <property type="molecule type" value="Genomic_DNA"/>
</dbReference>
<evidence type="ECO:0000256" key="1">
    <source>
        <dbReference type="PROSITE-ProRule" id="PRU00047"/>
    </source>
</evidence>
<comment type="caution">
    <text evidence="3">The sequence shown here is derived from an EMBL/GenBank/DDBJ whole genome shotgun (WGS) entry which is preliminary data.</text>
</comment>
<dbReference type="PROSITE" id="PS50158">
    <property type="entry name" value="ZF_CCHC"/>
    <property type="match status" value="1"/>
</dbReference>
<dbReference type="InterPro" id="IPR001878">
    <property type="entry name" value="Znf_CCHC"/>
</dbReference>